<evidence type="ECO:0000313" key="2">
    <source>
        <dbReference type="EMBL" id="EEC73502.1"/>
    </source>
</evidence>
<feature type="region of interest" description="Disordered" evidence="1">
    <location>
        <begin position="1"/>
        <end position="32"/>
    </location>
</feature>
<feature type="compositionally biased region" description="Basic and acidic residues" evidence="1">
    <location>
        <begin position="1"/>
        <end position="11"/>
    </location>
</feature>
<dbReference type="AlphaFoldDB" id="B8AEP5"/>
<reference evidence="2 3" key="1">
    <citation type="journal article" date="2005" name="PLoS Biol.">
        <title>The genomes of Oryza sativa: a history of duplications.</title>
        <authorList>
            <person name="Yu J."/>
            <person name="Wang J."/>
            <person name="Lin W."/>
            <person name="Li S."/>
            <person name="Li H."/>
            <person name="Zhou J."/>
            <person name="Ni P."/>
            <person name="Dong W."/>
            <person name="Hu S."/>
            <person name="Zeng C."/>
            <person name="Zhang J."/>
            <person name="Zhang Y."/>
            <person name="Li R."/>
            <person name="Xu Z."/>
            <person name="Li S."/>
            <person name="Li X."/>
            <person name="Zheng H."/>
            <person name="Cong L."/>
            <person name="Lin L."/>
            <person name="Yin J."/>
            <person name="Geng J."/>
            <person name="Li G."/>
            <person name="Shi J."/>
            <person name="Liu J."/>
            <person name="Lv H."/>
            <person name="Li J."/>
            <person name="Wang J."/>
            <person name="Deng Y."/>
            <person name="Ran L."/>
            <person name="Shi X."/>
            <person name="Wang X."/>
            <person name="Wu Q."/>
            <person name="Li C."/>
            <person name="Ren X."/>
            <person name="Wang J."/>
            <person name="Wang X."/>
            <person name="Li D."/>
            <person name="Liu D."/>
            <person name="Zhang X."/>
            <person name="Ji Z."/>
            <person name="Zhao W."/>
            <person name="Sun Y."/>
            <person name="Zhang Z."/>
            <person name="Bao J."/>
            <person name="Han Y."/>
            <person name="Dong L."/>
            <person name="Ji J."/>
            <person name="Chen P."/>
            <person name="Wu S."/>
            <person name="Liu J."/>
            <person name="Xiao Y."/>
            <person name="Bu D."/>
            <person name="Tan J."/>
            <person name="Yang L."/>
            <person name="Ye C."/>
            <person name="Zhang J."/>
            <person name="Xu J."/>
            <person name="Zhou Y."/>
            <person name="Yu Y."/>
            <person name="Zhang B."/>
            <person name="Zhuang S."/>
            <person name="Wei H."/>
            <person name="Liu B."/>
            <person name="Lei M."/>
            <person name="Yu H."/>
            <person name="Li Y."/>
            <person name="Xu H."/>
            <person name="Wei S."/>
            <person name="He X."/>
            <person name="Fang L."/>
            <person name="Zhang Z."/>
            <person name="Zhang Y."/>
            <person name="Huang X."/>
            <person name="Su Z."/>
            <person name="Tong W."/>
            <person name="Li J."/>
            <person name="Tong Z."/>
            <person name="Li S."/>
            <person name="Ye J."/>
            <person name="Wang L."/>
            <person name="Fang L."/>
            <person name="Lei T."/>
            <person name="Chen C."/>
            <person name="Chen H."/>
            <person name="Xu Z."/>
            <person name="Li H."/>
            <person name="Huang H."/>
            <person name="Zhang F."/>
            <person name="Xu H."/>
            <person name="Li N."/>
            <person name="Zhao C."/>
            <person name="Li S."/>
            <person name="Dong L."/>
            <person name="Huang Y."/>
            <person name="Li L."/>
            <person name="Xi Y."/>
            <person name="Qi Q."/>
            <person name="Li W."/>
            <person name="Zhang B."/>
            <person name="Hu W."/>
            <person name="Zhang Y."/>
            <person name="Tian X."/>
            <person name="Jiao Y."/>
            <person name="Liang X."/>
            <person name="Jin J."/>
            <person name="Gao L."/>
            <person name="Zheng W."/>
            <person name="Hao B."/>
            <person name="Liu S."/>
            <person name="Wang W."/>
            <person name="Yuan L."/>
            <person name="Cao M."/>
            <person name="McDermott J."/>
            <person name="Samudrala R."/>
            <person name="Wang J."/>
            <person name="Wong G.K."/>
            <person name="Yang H."/>
        </authorList>
    </citation>
    <scope>NUCLEOTIDE SEQUENCE [LARGE SCALE GENOMIC DNA]</scope>
    <source>
        <strain evidence="3">cv. 93-11</strain>
    </source>
</reference>
<name>B8AEP5_ORYSI</name>
<evidence type="ECO:0000256" key="1">
    <source>
        <dbReference type="SAM" id="MobiDB-lite"/>
    </source>
</evidence>
<dbReference type="HOGENOM" id="CLU_2642402_0_0_1"/>
<accession>B8AEP5</accession>
<protein>
    <submittedName>
        <fullName evidence="2">Uncharacterized protein</fullName>
    </submittedName>
</protein>
<feature type="region of interest" description="Disordered" evidence="1">
    <location>
        <begin position="56"/>
        <end position="78"/>
    </location>
</feature>
<dbReference type="Proteomes" id="UP000007015">
    <property type="component" value="Chromosome 2"/>
</dbReference>
<dbReference type="EMBL" id="CM000127">
    <property type="protein sequence ID" value="EEC73502.1"/>
    <property type="molecule type" value="Genomic_DNA"/>
</dbReference>
<organism evidence="2 3">
    <name type="scientific">Oryza sativa subsp. indica</name>
    <name type="common">Rice</name>
    <dbReference type="NCBI Taxonomy" id="39946"/>
    <lineage>
        <taxon>Eukaryota</taxon>
        <taxon>Viridiplantae</taxon>
        <taxon>Streptophyta</taxon>
        <taxon>Embryophyta</taxon>
        <taxon>Tracheophyta</taxon>
        <taxon>Spermatophyta</taxon>
        <taxon>Magnoliopsida</taxon>
        <taxon>Liliopsida</taxon>
        <taxon>Poales</taxon>
        <taxon>Poaceae</taxon>
        <taxon>BOP clade</taxon>
        <taxon>Oryzoideae</taxon>
        <taxon>Oryzeae</taxon>
        <taxon>Oryzinae</taxon>
        <taxon>Oryza</taxon>
        <taxon>Oryza sativa</taxon>
    </lineage>
</organism>
<keyword evidence="3" id="KW-1185">Reference proteome</keyword>
<gene>
    <name evidence="2" type="ORF">OsI_07864</name>
</gene>
<evidence type="ECO:0000313" key="3">
    <source>
        <dbReference type="Proteomes" id="UP000007015"/>
    </source>
</evidence>
<proteinExistence type="predicted"/>
<dbReference type="Gramene" id="BGIOSGA008521-TA">
    <property type="protein sequence ID" value="BGIOSGA008521-PA"/>
    <property type="gene ID" value="BGIOSGA008521"/>
</dbReference>
<sequence>MMTTPGRERILDGGGGGGTHVSGSTEALADGVGRARARGSAAALANGVGGTHGRFRRQISGGGGGACARTPVADLRWR</sequence>